<evidence type="ECO:0000259" key="10">
    <source>
        <dbReference type="PROSITE" id="PS50011"/>
    </source>
</evidence>
<evidence type="ECO:0000256" key="5">
    <source>
        <dbReference type="ARBA" id="ARBA00022777"/>
    </source>
</evidence>
<keyword evidence="5 11" id="KW-0418">Kinase</keyword>
<keyword evidence="9" id="KW-0472">Membrane</keyword>
<comment type="catalytic activity">
    <reaction evidence="8">
        <text>L-seryl-[protein] + ATP = O-phospho-L-seryl-[protein] + ADP + H(+)</text>
        <dbReference type="Rhea" id="RHEA:17989"/>
        <dbReference type="Rhea" id="RHEA-COMP:9863"/>
        <dbReference type="Rhea" id="RHEA-COMP:11604"/>
        <dbReference type="ChEBI" id="CHEBI:15378"/>
        <dbReference type="ChEBI" id="CHEBI:29999"/>
        <dbReference type="ChEBI" id="CHEBI:30616"/>
        <dbReference type="ChEBI" id="CHEBI:83421"/>
        <dbReference type="ChEBI" id="CHEBI:456216"/>
        <dbReference type="EC" id="2.7.11.1"/>
    </reaction>
</comment>
<evidence type="ECO:0000256" key="6">
    <source>
        <dbReference type="ARBA" id="ARBA00022840"/>
    </source>
</evidence>
<gene>
    <name evidence="11" type="ordered locus">Mjls_5388</name>
</gene>
<evidence type="ECO:0000313" key="11">
    <source>
        <dbReference type="EMBL" id="ABO01152.1"/>
    </source>
</evidence>
<evidence type="ECO:0000256" key="8">
    <source>
        <dbReference type="ARBA" id="ARBA00048679"/>
    </source>
</evidence>
<dbReference type="PROSITE" id="PS50011">
    <property type="entry name" value="PROTEIN_KINASE_DOM"/>
    <property type="match status" value="1"/>
</dbReference>
<dbReference type="AlphaFoldDB" id="A0A5Q5CP27"/>
<keyword evidence="9" id="KW-1133">Transmembrane helix</keyword>
<reference evidence="11" key="1">
    <citation type="submission" date="2007-02" db="EMBL/GenBank/DDBJ databases">
        <title>Complete sequence of Mycobacterium sp. JLS.</title>
        <authorList>
            <consortium name="US DOE Joint Genome Institute"/>
            <person name="Copeland A."/>
            <person name="Lucas S."/>
            <person name="Lapidus A."/>
            <person name="Barry K."/>
            <person name="Detter J.C."/>
            <person name="Glavina del Rio T."/>
            <person name="Hammon N."/>
            <person name="Israni S."/>
            <person name="Dalin E."/>
            <person name="Tice H."/>
            <person name="Pitluck S."/>
            <person name="Chain P."/>
            <person name="Malfatti S."/>
            <person name="Shin M."/>
            <person name="Vergez L."/>
            <person name="Schmutz J."/>
            <person name="Larimer F."/>
            <person name="Land M."/>
            <person name="Hauser L."/>
            <person name="Kyrpides N."/>
            <person name="Mikhailova N."/>
            <person name="Miller C.D."/>
            <person name="Anderson A.J."/>
            <person name="Sims R.C."/>
            <person name="Richardson P."/>
        </authorList>
    </citation>
    <scope>NUCLEOTIDE SEQUENCE [LARGE SCALE GENOMIC DNA]</scope>
    <source>
        <strain evidence="11">JLS</strain>
    </source>
</reference>
<dbReference type="GO" id="GO:0004674">
    <property type="term" value="F:protein serine/threonine kinase activity"/>
    <property type="evidence" value="ECO:0007669"/>
    <property type="project" value="UniProtKB-KW"/>
</dbReference>
<dbReference type="PROSITE" id="PS00108">
    <property type="entry name" value="PROTEIN_KINASE_ST"/>
    <property type="match status" value="1"/>
</dbReference>
<dbReference type="EMBL" id="CP000580">
    <property type="protein sequence ID" value="ABO01152.1"/>
    <property type="molecule type" value="Genomic_DNA"/>
</dbReference>
<dbReference type="EC" id="2.7.11.1" evidence="1"/>
<dbReference type="PANTHER" id="PTHR43289:SF6">
    <property type="entry name" value="SERINE_THREONINE-PROTEIN KINASE NEKL-3"/>
    <property type="match status" value="1"/>
</dbReference>
<keyword evidence="3" id="KW-0808">Transferase</keyword>
<dbReference type="GO" id="GO:0005524">
    <property type="term" value="F:ATP binding"/>
    <property type="evidence" value="ECO:0007669"/>
    <property type="project" value="UniProtKB-KW"/>
</dbReference>
<keyword evidence="2 11" id="KW-0723">Serine/threonine-protein kinase</keyword>
<dbReference type="Pfam" id="PF00069">
    <property type="entry name" value="Pkinase"/>
    <property type="match status" value="1"/>
</dbReference>
<feature type="domain" description="Protein kinase" evidence="10">
    <location>
        <begin position="12"/>
        <end position="279"/>
    </location>
</feature>
<dbReference type="FunFam" id="3.30.200.20:FF:000035">
    <property type="entry name" value="Serine/threonine protein kinase Stk1"/>
    <property type="match status" value="1"/>
</dbReference>
<dbReference type="InterPro" id="IPR008271">
    <property type="entry name" value="Ser/Thr_kinase_AS"/>
</dbReference>
<proteinExistence type="predicted"/>
<keyword evidence="9" id="KW-0812">Transmembrane</keyword>
<dbReference type="KEGG" id="mjl:Mjls_5388"/>
<evidence type="ECO:0000256" key="3">
    <source>
        <dbReference type="ARBA" id="ARBA00022679"/>
    </source>
</evidence>
<comment type="catalytic activity">
    <reaction evidence="7">
        <text>L-threonyl-[protein] + ATP = O-phospho-L-threonyl-[protein] + ADP + H(+)</text>
        <dbReference type="Rhea" id="RHEA:46608"/>
        <dbReference type="Rhea" id="RHEA-COMP:11060"/>
        <dbReference type="Rhea" id="RHEA-COMP:11605"/>
        <dbReference type="ChEBI" id="CHEBI:15378"/>
        <dbReference type="ChEBI" id="CHEBI:30013"/>
        <dbReference type="ChEBI" id="CHEBI:30616"/>
        <dbReference type="ChEBI" id="CHEBI:61977"/>
        <dbReference type="ChEBI" id="CHEBI:456216"/>
        <dbReference type="EC" id="2.7.11.1"/>
    </reaction>
</comment>
<evidence type="ECO:0000256" key="7">
    <source>
        <dbReference type="ARBA" id="ARBA00047899"/>
    </source>
</evidence>
<dbReference type="InterPro" id="IPR000719">
    <property type="entry name" value="Prot_kinase_dom"/>
</dbReference>
<keyword evidence="4" id="KW-0547">Nucleotide-binding</keyword>
<dbReference type="CDD" id="cd14014">
    <property type="entry name" value="STKc_PknB_like"/>
    <property type="match status" value="1"/>
</dbReference>
<dbReference type="SMART" id="SM00220">
    <property type="entry name" value="S_TKc"/>
    <property type="match status" value="1"/>
</dbReference>
<evidence type="ECO:0000256" key="2">
    <source>
        <dbReference type="ARBA" id="ARBA00022527"/>
    </source>
</evidence>
<dbReference type="InterPro" id="IPR011009">
    <property type="entry name" value="Kinase-like_dom_sf"/>
</dbReference>
<evidence type="ECO:0000256" key="4">
    <source>
        <dbReference type="ARBA" id="ARBA00022741"/>
    </source>
</evidence>
<sequence>MPLAEGEVIAGYTIMRSLGHGGMGEVYLAQHPRLPRQDALKVLTAAVSADDEYRQRFQREADIAATLWHPHIVSVHDRGDFDGLLWISMDFVQGTDAARLLAERYPNGMPPDVVVRIITAVASALDHAHERGLYHRDVKPANILIANPGSPDERAMLADFGIARQAGDASGLTGTNMTVGTVAYAAPEQLRGDHIDGRADQYALAATAYQLLTGTPPFTHTNPAVVISAHLTSDPPVIGDVRPELSGLGPVFGRALAKSPDKRFERCVDFARALEHRIGSDDAAMETVSSKAAALPRHAKPVAPRRWPRALPIAAAAVTVAVLAAAGVFWFVKRDGTTTNAAPALPVVVVGADCATMGAAGVTTTGAPAFCAKLTDTNETIWSKYQGEFDSPSVPAGTNPDEANVRVCMEQTNQSQADCDAAINRHNAENS</sequence>
<accession>A0A5Q5CP27</accession>
<organism evidence="11">
    <name type="scientific">Mycobacterium sp. (strain JLS)</name>
    <dbReference type="NCBI Taxonomy" id="164757"/>
    <lineage>
        <taxon>Bacteria</taxon>
        <taxon>Bacillati</taxon>
        <taxon>Actinomycetota</taxon>
        <taxon>Actinomycetes</taxon>
        <taxon>Mycobacteriales</taxon>
        <taxon>Mycobacteriaceae</taxon>
        <taxon>Mycobacterium</taxon>
    </lineage>
</organism>
<dbReference type="SUPFAM" id="SSF56112">
    <property type="entry name" value="Protein kinase-like (PK-like)"/>
    <property type="match status" value="1"/>
</dbReference>
<dbReference type="GO" id="GO:0080090">
    <property type="term" value="P:regulation of primary metabolic process"/>
    <property type="evidence" value="ECO:0007669"/>
    <property type="project" value="UniProtKB-ARBA"/>
</dbReference>
<dbReference type="Gene3D" id="3.30.200.20">
    <property type="entry name" value="Phosphorylase Kinase, domain 1"/>
    <property type="match status" value="1"/>
</dbReference>
<dbReference type="PANTHER" id="PTHR43289">
    <property type="entry name" value="MITOGEN-ACTIVATED PROTEIN KINASE KINASE KINASE 20-RELATED"/>
    <property type="match status" value="1"/>
</dbReference>
<feature type="transmembrane region" description="Helical" evidence="9">
    <location>
        <begin position="310"/>
        <end position="332"/>
    </location>
</feature>
<dbReference type="Gene3D" id="1.10.510.10">
    <property type="entry name" value="Transferase(Phosphotransferase) domain 1"/>
    <property type="match status" value="1"/>
</dbReference>
<evidence type="ECO:0000256" key="1">
    <source>
        <dbReference type="ARBA" id="ARBA00012513"/>
    </source>
</evidence>
<name>A0A5Q5CP27_MYCSJ</name>
<protein>
    <recommendedName>
        <fullName evidence="1">non-specific serine/threonine protein kinase</fullName>
        <ecNumber evidence="1">2.7.11.1</ecNumber>
    </recommendedName>
</protein>
<evidence type="ECO:0000256" key="9">
    <source>
        <dbReference type="SAM" id="Phobius"/>
    </source>
</evidence>
<keyword evidence="6" id="KW-0067">ATP-binding</keyword>